<dbReference type="CDD" id="cd07042">
    <property type="entry name" value="STAS_SulP_like_sulfate_transporter"/>
    <property type="match status" value="1"/>
</dbReference>
<accession>A0A9X2M925</accession>
<feature type="transmembrane region" description="Helical" evidence="5">
    <location>
        <begin position="232"/>
        <end position="251"/>
    </location>
</feature>
<dbReference type="PROSITE" id="PS50801">
    <property type="entry name" value="STAS"/>
    <property type="match status" value="1"/>
</dbReference>
<feature type="transmembrane region" description="Helical" evidence="5">
    <location>
        <begin position="131"/>
        <end position="149"/>
    </location>
</feature>
<comment type="caution">
    <text evidence="7">The sequence shown here is derived from an EMBL/GenBank/DDBJ whole genome shotgun (WGS) entry which is preliminary data.</text>
</comment>
<evidence type="ECO:0000256" key="4">
    <source>
        <dbReference type="ARBA" id="ARBA00023136"/>
    </source>
</evidence>
<feature type="domain" description="STAS" evidence="6">
    <location>
        <begin position="416"/>
        <end position="493"/>
    </location>
</feature>
<protein>
    <submittedName>
        <fullName evidence="7">SulP family inorganic anion transporter</fullName>
    </submittedName>
</protein>
<feature type="transmembrane region" description="Helical" evidence="5">
    <location>
        <begin position="364"/>
        <end position="395"/>
    </location>
</feature>
<dbReference type="Proteomes" id="UP001142400">
    <property type="component" value="Unassembled WGS sequence"/>
</dbReference>
<dbReference type="GO" id="GO:0016020">
    <property type="term" value="C:membrane"/>
    <property type="evidence" value="ECO:0007669"/>
    <property type="project" value="UniProtKB-SubCell"/>
</dbReference>
<evidence type="ECO:0000256" key="2">
    <source>
        <dbReference type="ARBA" id="ARBA00022692"/>
    </source>
</evidence>
<reference evidence="7" key="1">
    <citation type="submission" date="2022-06" db="EMBL/GenBank/DDBJ databases">
        <title>WGS of actinobacteria.</title>
        <authorList>
            <person name="Thawai C."/>
        </authorList>
    </citation>
    <scope>NUCLEOTIDE SEQUENCE</scope>
    <source>
        <strain evidence="7">DSM 42010</strain>
    </source>
</reference>
<keyword evidence="8" id="KW-1185">Reference proteome</keyword>
<evidence type="ECO:0000256" key="1">
    <source>
        <dbReference type="ARBA" id="ARBA00004141"/>
    </source>
</evidence>
<evidence type="ECO:0000256" key="3">
    <source>
        <dbReference type="ARBA" id="ARBA00022989"/>
    </source>
</evidence>
<dbReference type="InterPro" id="IPR052706">
    <property type="entry name" value="Membrane-Transporter-like"/>
</dbReference>
<feature type="transmembrane region" description="Helical" evidence="5">
    <location>
        <begin position="30"/>
        <end position="50"/>
    </location>
</feature>
<dbReference type="InterPro" id="IPR036513">
    <property type="entry name" value="STAS_dom_sf"/>
</dbReference>
<feature type="transmembrane region" description="Helical" evidence="5">
    <location>
        <begin position="155"/>
        <end position="173"/>
    </location>
</feature>
<gene>
    <name evidence="7" type="ORF">NQU54_41075</name>
</gene>
<dbReference type="AlphaFoldDB" id="A0A9X2M925"/>
<evidence type="ECO:0000256" key="5">
    <source>
        <dbReference type="SAM" id="Phobius"/>
    </source>
</evidence>
<evidence type="ECO:0000259" key="6">
    <source>
        <dbReference type="PROSITE" id="PS50801"/>
    </source>
</evidence>
<feature type="transmembrane region" description="Helical" evidence="5">
    <location>
        <begin position="272"/>
        <end position="295"/>
    </location>
</feature>
<dbReference type="PANTHER" id="PTHR43310:SF1">
    <property type="entry name" value="SULFATE TRANSPORTER YBAR-RELATED"/>
    <property type="match status" value="1"/>
</dbReference>
<organism evidence="7 8">
    <name type="scientific">Streptomyces malaysiensis subsp. samsunensis</name>
    <dbReference type="NCBI Taxonomy" id="459658"/>
    <lineage>
        <taxon>Bacteria</taxon>
        <taxon>Bacillati</taxon>
        <taxon>Actinomycetota</taxon>
        <taxon>Actinomycetes</taxon>
        <taxon>Kitasatosporales</taxon>
        <taxon>Streptomycetaceae</taxon>
        <taxon>Streptomyces</taxon>
        <taxon>Streptomyces violaceusniger group</taxon>
    </lineage>
</organism>
<dbReference type="EMBL" id="JANIIC010000074">
    <property type="protein sequence ID" value="MCQ8835264.1"/>
    <property type="molecule type" value="Genomic_DNA"/>
</dbReference>
<dbReference type="Pfam" id="PF00916">
    <property type="entry name" value="Sulfate_transp"/>
    <property type="match status" value="2"/>
</dbReference>
<keyword evidence="4 5" id="KW-0472">Membrane</keyword>
<dbReference type="Pfam" id="PF01740">
    <property type="entry name" value="STAS"/>
    <property type="match status" value="1"/>
</dbReference>
<sequence>MSAPALSPAARLRGLKPDWIHDPKVWRTEVLAGLVVALALIPEAISFSIIAGVDPQIGLFAACTMAVTISIVGGRRAMISAATGAVALVIAPLNREHGLGYLVACVILAGVFQVTLGALGIAKLMRFVPRSVMVGFVNALAILIFMAQVPEMTDVPWPVYPLIAAGLVLMVLFPKVTKAVPAPLVSITILTVVTIAAGIAVPTVGDKGELPSALPVPGLPDVPFTLDTLTTIAPYALAMALVGLMESLMTAKLVDDITDTRSNKTRESIGQGIANIVTGFFGGMGGCAMIGQTMINVKVSGARTRLSTFLAGSFLMVLCIVFGPVVSDIPMAALVAVMVMVSFATFDWHSIALKTLKRMPAGEITVMVITVAVVVATSNLAIGVVVGSITAMVIFAKRVAHLANVTSVTDPDGSQVVYAVTGELFFASSNDLVTQFNYATDPDKVVIDLSGTHIWDASSVAALDAIETKYAQRRKQVEIIGLNQPSAHLHEKLSGELTAGH</sequence>
<dbReference type="PANTHER" id="PTHR43310">
    <property type="entry name" value="SULFATE TRANSPORTER YBAR-RELATED"/>
    <property type="match status" value="1"/>
</dbReference>
<keyword evidence="3 5" id="KW-1133">Transmembrane helix</keyword>
<dbReference type="InterPro" id="IPR011547">
    <property type="entry name" value="SLC26A/SulP_dom"/>
</dbReference>
<comment type="subcellular location">
    <subcellularLocation>
        <location evidence="1">Membrane</location>
        <topology evidence="1">Multi-pass membrane protein</topology>
    </subcellularLocation>
</comment>
<dbReference type="InterPro" id="IPR002645">
    <property type="entry name" value="STAS_dom"/>
</dbReference>
<feature type="transmembrane region" description="Helical" evidence="5">
    <location>
        <begin position="333"/>
        <end position="352"/>
    </location>
</feature>
<evidence type="ECO:0000313" key="8">
    <source>
        <dbReference type="Proteomes" id="UP001142400"/>
    </source>
</evidence>
<feature type="transmembrane region" description="Helical" evidence="5">
    <location>
        <begin position="99"/>
        <end position="119"/>
    </location>
</feature>
<feature type="transmembrane region" description="Helical" evidence="5">
    <location>
        <begin position="180"/>
        <end position="201"/>
    </location>
</feature>
<dbReference type="SUPFAM" id="SSF52091">
    <property type="entry name" value="SpoIIaa-like"/>
    <property type="match status" value="1"/>
</dbReference>
<evidence type="ECO:0000313" key="7">
    <source>
        <dbReference type="EMBL" id="MCQ8835264.1"/>
    </source>
</evidence>
<dbReference type="Gene3D" id="3.30.750.24">
    <property type="entry name" value="STAS domain"/>
    <property type="match status" value="1"/>
</dbReference>
<feature type="transmembrane region" description="Helical" evidence="5">
    <location>
        <begin position="307"/>
        <end position="326"/>
    </location>
</feature>
<name>A0A9X2M925_STRMQ</name>
<dbReference type="RefSeq" id="WP_257635443.1">
    <property type="nucleotide sequence ID" value="NZ_JANIIC010000074.1"/>
</dbReference>
<keyword evidence="2 5" id="KW-0812">Transmembrane</keyword>
<feature type="transmembrane region" description="Helical" evidence="5">
    <location>
        <begin position="56"/>
        <end position="72"/>
    </location>
</feature>
<proteinExistence type="predicted"/>